<evidence type="ECO:0000256" key="1">
    <source>
        <dbReference type="SAM" id="MobiDB-lite"/>
    </source>
</evidence>
<name>A0AAW2X3P8_9LAMI</name>
<protein>
    <submittedName>
        <fullName evidence="2">Uncharacterized protein</fullName>
    </submittedName>
</protein>
<dbReference type="EMBL" id="JACGWN010000006">
    <property type="protein sequence ID" value="KAL0447914.1"/>
    <property type="molecule type" value="Genomic_DNA"/>
</dbReference>
<dbReference type="AlphaFoldDB" id="A0AAW2X3P8"/>
<reference evidence="2" key="2">
    <citation type="journal article" date="2024" name="Plant">
        <title>Genomic evolution and insights into agronomic trait innovations of Sesamum species.</title>
        <authorList>
            <person name="Miao H."/>
            <person name="Wang L."/>
            <person name="Qu L."/>
            <person name="Liu H."/>
            <person name="Sun Y."/>
            <person name="Le M."/>
            <person name="Wang Q."/>
            <person name="Wei S."/>
            <person name="Zheng Y."/>
            <person name="Lin W."/>
            <person name="Duan Y."/>
            <person name="Cao H."/>
            <person name="Xiong S."/>
            <person name="Wang X."/>
            <person name="Wei L."/>
            <person name="Li C."/>
            <person name="Ma Q."/>
            <person name="Ju M."/>
            <person name="Zhao R."/>
            <person name="Li G."/>
            <person name="Mu C."/>
            <person name="Tian Q."/>
            <person name="Mei H."/>
            <person name="Zhang T."/>
            <person name="Gao T."/>
            <person name="Zhang H."/>
        </authorList>
    </citation>
    <scope>NUCLEOTIDE SEQUENCE</scope>
    <source>
        <strain evidence="2">KEN1</strain>
    </source>
</reference>
<evidence type="ECO:0000313" key="2">
    <source>
        <dbReference type="EMBL" id="KAL0447914.1"/>
    </source>
</evidence>
<feature type="compositionally biased region" description="Polar residues" evidence="1">
    <location>
        <begin position="37"/>
        <end position="51"/>
    </location>
</feature>
<accession>A0AAW2X3P8</accession>
<feature type="region of interest" description="Disordered" evidence="1">
    <location>
        <begin position="31"/>
        <end position="64"/>
    </location>
</feature>
<reference evidence="2" key="1">
    <citation type="submission" date="2020-06" db="EMBL/GenBank/DDBJ databases">
        <authorList>
            <person name="Li T."/>
            <person name="Hu X."/>
            <person name="Zhang T."/>
            <person name="Song X."/>
            <person name="Zhang H."/>
            <person name="Dai N."/>
            <person name="Sheng W."/>
            <person name="Hou X."/>
            <person name="Wei L."/>
        </authorList>
    </citation>
    <scope>NUCLEOTIDE SEQUENCE</scope>
    <source>
        <strain evidence="2">KEN1</strain>
        <tissue evidence="2">Leaf</tissue>
    </source>
</reference>
<gene>
    <name evidence="2" type="ORF">Slati_1919300</name>
</gene>
<comment type="caution">
    <text evidence="2">The sequence shown here is derived from an EMBL/GenBank/DDBJ whole genome shotgun (WGS) entry which is preliminary data.</text>
</comment>
<sequence length="64" mass="6825">MEGDGSSTMSITTFSSSPGVRPLPHYLLSLPPHLTNDGRTSPLVTGSTSSHLKIRRTESLLSSK</sequence>
<organism evidence="2">
    <name type="scientific">Sesamum latifolium</name>
    <dbReference type="NCBI Taxonomy" id="2727402"/>
    <lineage>
        <taxon>Eukaryota</taxon>
        <taxon>Viridiplantae</taxon>
        <taxon>Streptophyta</taxon>
        <taxon>Embryophyta</taxon>
        <taxon>Tracheophyta</taxon>
        <taxon>Spermatophyta</taxon>
        <taxon>Magnoliopsida</taxon>
        <taxon>eudicotyledons</taxon>
        <taxon>Gunneridae</taxon>
        <taxon>Pentapetalae</taxon>
        <taxon>asterids</taxon>
        <taxon>lamiids</taxon>
        <taxon>Lamiales</taxon>
        <taxon>Pedaliaceae</taxon>
        <taxon>Sesamum</taxon>
    </lineage>
</organism>
<proteinExistence type="predicted"/>